<sequence length="68" mass="7881">MVNKVWRGRRNNHPVWTRTQAASVDELAAMRYHWPMALLSVVLHGAKVYDGQKYCRHEEHGAHSQGIE</sequence>
<feature type="non-terminal residue" evidence="1">
    <location>
        <position position="68"/>
    </location>
</feature>
<dbReference type="AlphaFoldDB" id="A0A8J9YH67"/>
<name>A0A8J9YH67_9NEOP</name>
<dbReference type="Proteomes" id="UP000838878">
    <property type="component" value="Chromosome 8"/>
</dbReference>
<protein>
    <submittedName>
        <fullName evidence="1">Uncharacterized protein</fullName>
    </submittedName>
</protein>
<evidence type="ECO:0000313" key="2">
    <source>
        <dbReference type="Proteomes" id="UP000838878"/>
    </source>
</evidence>
<keyword evidence="2" id="KW-1185">Reference proteome</keyword>
<organism evidence="1 2">
    <name type="scientific">Brenthis ino</name>
    <name type="common">lesser marbled fritillary</name>
    <dbReference type="NCBI Taxonomy" id="405034"/>
    <lineage>
        <taxon>Eukaryota</taxon>
        <taxon>Metazoa</taxon>
        <taxon>Ecdysozoa</taxon>
        <taxon>Arthropoda</taxon>
        <taxon>Hexapoda</taxon>
        <taxon>Insecta</taxon>
        <taxon>Pterygota</taxon>
        <taxon>Neoptera</taxon>
        <taxon>Endopterygota</taxon>
        <taxon>Lepidoptera</taxon>
        <taxon>Glossata</taxon>
        <taxon>Ditrysia</taxon>
        <taxon>Papilionoidea</taxon>
        <taxon>Nymphalidae</taxon>
        <taxon>Heliconiinae</taxon>
        <taxon>Argynnini</taxon>
        <taxon>Brenthis</taxon>
    </lineage>
</organism>
<reference evidence="1" key="1">
    <citation type="submission" date="2021-12" db="EMBL/GenBank/DDBJ databases">
        <authorList>
            <person name="Martin H S."/>
        </authorList>
    </citation>
    <scope>NUCLEOTIDE SEQUENCE</scope>
</reference>
<dbReference type="EMBL" id="OV170228">
    <property type="protein sequence ID" value="CAH0730709.1"/>
    <property type="molecule type" value="Genomic_DNA"/>
</dbReference>
<gene>
    <name evidence="1" type="ORF">BINO364_LOCUS15663</name>
</gene>
<evidence type="ECO:0000313" key="1">
    <source>
        <dbReference type="EMBL" id="CAH0730709.1"/>
    </source>
</evidence>
<proteinExistence type="predicted"/>
<accession>A0A8J9YH67</accession>